<reference evidence="5" key="1">
    <citation type="submission" date="2020-07" db="EMBL/GenBank/DDBJ databases">
        <title>Huge and variable diversity of episymbiotic CPR bacteria and DPANN archaea in groundwater ecosystems.</title>
        <authorList>
            <person name="He C.Y."/>
            <person name="Keren R."/>
            <person name="Whittaker M."/>
            <person name="Farag I.F."/>
            <person name="Doudna J."/>
            <person name="Cate J.H.D."/>
            <person name="Banfield J.F."/>
        </authorList>
    </citation>
    <scope>NUCLEOTIDE SEQUENCE</scope>
    <source>
        <strain evidence="5">NC_groundwater_972_Pr1_S-0.2um_49_27</strain>
    </source>
</reference>
<evidence type="ECO:0000256" key="1">
    <source>
        <dbReference type="ARBA" id="ARBA00023015"/>
    </source>
</evidence>
<proteinExistence type="predicted"/>
<evidence type="ECO:0000256" key="2">
    <source>
        <dbReference type="ARBA" id="ARBA00023163"/>
    </source>
</evidence>
<feature type="domain" description="HTH deoR-type" evidence="4">
    <location>
        <begin position="178"/>
        <end position="225"/>
    </location>
</feature>
<dbReference type="Pfam" id="PF08220">
    <property type="entry name" value="HTH_DeoR"/>
    <property type="match status" value="1"/>
</dbReference>
<evidence type="ECO:0000313" key="5">
    <source>
        <dbReference type="EMBL" id="MBI3627187.1"/>
    </source>
</evidence>
<dbReference type="InterPro" id="IPR036390">
    <property type="entry name" value="WH_DNA-bd_sf"/>
</dbReference>
<dbReference type="AlphaFoldDB" id="A0A9D6QTI0"/>
<gene>
    <name evidence="5" type="ORF">HY220_00345</name>
</gene>
<comment type="caution">
    <text evidence="5">The sequence shown here is derived from an EMBL/GenBank/DDBJ whole genome shotgun (WGS) entry which is preliminary data.</text>
</comment>
<organism evidence="5 6">
    <name type="scientific">Candidatus Sungiibacteriota bacterium</name>
    <dbReference type="NCBI Taxonomy" id="2750080"/>
    <lineage>
        <taxon>Bacteria</taxon>
        <taxon>Candidatus Sungiibacteriota</taxon>
    </lineage>
</organism>
<dbReference type="InterPro" id="IPR036388">
    <property type="entry name" value="WH-like_DNA-bd_sf"/>
</dbReference>
<keyword evidence="2" id="KW-0804">Transcription</keyword>
<dbReference type="InterPro" id="IPR001034">
    <property type="entry name" value="DeoR_HTH"/>
</dbReference>
<name>A0A9D6QTI0_9BACT</name>
<dbReference type="Proteomes" id="UP000808388">
    <property type="component" value="Unassembled WGS sequence"/>
</dbReference>
<dbReference type="GO" id="GO:0003700">
    <property type="term" value="F:DNA-binding transcription factor activity"/>
    <property type="evidence" value="ECO:0007669"/>
    <property type="project" value="InterPro"/>
</dbReference>
<feature type="region of interest" description="Disordered" evidence="3">
    <location>
        <begin position="142"/>
        <end position="171"/>
    </location>
</feature>
<dbReference type="SUPFAM" id="SSF46785">
    <property type="entry name" value="Winged helix' DNA-binding domain"/>
    <property type="match status" value="1"/>
</dbReference>
<evidence type="ECO:0000256" key="3">
    <source>
        <dbReference type="SAM" id="MobiDB-lite"/>
    </source>
</evidence>
<evidence type="ECO:0000259" key="4">
    <source>
        <dbReference type="Pfam" id="PF08220"/>
    </source>
</evidence>
<evidence type="ECO:0000313" key="6">
    <source>
        <dbReference type="Proteomes" id="UP000808388"/>
    </source>
</evidence>
<dbReference type="Gene3D" id="1.10.10.10">
    <property type="entry name" value="Winged helix-like DNA-binding domain superfamily/Winged helix DNA-binding domain"/>
    <property type="match status" value="1"/>
</dbReference>
<keyword evidence="1" id="KW-0805">Transcription regulation</keyword>
<accession>A0A9D6QTI0</accession>
<protein>
    <submittedName>
        <fullName evidence="5">DeoR family transcriptional regulator</fullName>
    </submittedName>
</protein>
<feature type="compositionally biased region" description="Basic and acidic residues" evidence="3">
    <location>
        <begin position="144"/>
        <end position="155"/>
    </location>
</feature>
<sequence length="236" mass="26638">MGQGPLPIETRRQVYAFVLSLYETFEALPERGILVQDIESASNRILGYVAKYALAESKSKNLKDIVGEIKGLRALLGIVRDTSVLERYKARITLEACSKLEELFLSLLSEAAVDEKEAESPPALNMPYDTMRVMIQASPQLPMKTEDAGRPRSEADPTASSPAVMPSQPSDDRYLSARQEAIMEVLRHRPRVSVGDLANLFMSRVSRKTLQRDLQELIEKNIVKKEGDRRWTHYFV</sequence>
<dbReference type="EMBL" id="JACQCQ010000002">
    <property type="protein sequence ID" value="MBI3627187.1"/>
    <property type="molecule type" value="Genomic_DNA"/>
</dbReference>